<protein>
    <recommendedName>
        <fullName evidence="4">Flagellar hook-associated protein 1</fullName>
    </recommendedName>
</protein>
<evidence type="ECO:0000256" key="5">
    <source>
        <dbReference type="ARBA" id="ARBA00022525"/>
    </source>
</evidence>
<keyword evidence="5" id="KW-0964">Secreted</keyword>
<dbReference type="GO" id="GO:0005576">
    <property type="term" value="C:extracellular region"/>
    <property type="evidence" value="ECO:0007669"/>
    <property type="project" value="UniProtKB-SubCell"/>
</dbReference>
<keyword evidence="12" id="KW-0966">Cell projection</keyword>
<proteinExistence type="inferred from homology"/>
<dbReference type="Pfam" id="PF00460">
    <property type="entry name" value="Flg_bb_rod"/>
    <property type="match status" value="1"/>
</dbReference>
<evidence type="ECO:0000256" key="3">
    <source>
        <dbReference type="ARBA" id="ARBA00009677"/>
    </source>
</evidence>
<evidence type="ECO:0000256" key="1">
    <source>
        <dbReference type="ARBA" id="ARBA00004365"/>
    </source>
</evidence>
<dbReference type="Pfam" id="PF21158">
    <property type="entry name" value="flgK_1st_1"/>
    <property type="match status" value="1"/>
</dbReference>
<dbReference type="PANTHER" id="PTHR30033">
    <property type="entry name" value="FLAGELLAR HOOK-ASSOCIATED PROTEIN 1"/>
    <property type="match status" value="1"/>
</dbReference>
<comment type="subcellular location">
    <subcellularLocation>
        <location evidence="1">Bacterial flagellum</location>
    </subcellularLocation>
    <subcellularLocation>
        <location evidence="2">Secreted</location>
    </subcellularLocation>
</comment>
<reference evidence="12" key="1">
    <citation type="submission" date="2020-08" db="EMBL/GenBank/DDBJ databases">
        <title>Novel species isolated from subtropical streams in China.</title>
        <authorList>
            <person name="Lu H."/>
        </authorList>
    </citation>
    <scope>NUCLEOTIDE SEQUENCE</scope>
    <source>
        <strain evidence="12">KACC 12607</strain>
    </source>
</reference>
<evidence type="ECO:0000259" key="9">
    <source>
        <dbReference type="Pfam" id="PF21158"/>
    </source>
</evidence>
<evidence type="ECO:0000259" key="7">
    <source>
        <dbReference type="Pfam" id="PF00460"/>
    </source>
</evidence>
<evidence type="ECO:0000259" key="10">
    <source>
        <dbReference type="Pfam" id="PF21159"/>
    </source>
</evidence>
<comment type="caution">
    <text evidence="12">The sequence shown here is derived from an EMBL/GenBank/DDBJ whole genome shotgun (WGS) entry which is preliminary data.</text>
</comment>
<dbReference type="Pfam" id="PF06429">
    <property type="entry name" value="Flg_bbr_C"/>
    <property type="match status" value="1"/>
</dbReference>
<dbReference type="PANTHER" id="PTHR30033:SF1">
    <property type="entry name" value="FLAGELLAR HOOK-ASSOCIATED PROTEIN 1"/>
    <property type="match status" value="1"/>
</dbReference>
<dbReference type="GO" id="GO:0044780">
    <property type="term" value="P:bacterial-type flagellum assembly"/>
    <property type="evidence" value="ECO:0007669"/>
    <property type="project" value="InterPro"/>
</dbReference>
<dbReference type="InterPro" id="IPR010930">
    <property type="entry name" value="Flg_bb/hook_C_dom"/>
</dbReference>
<name>A0A923HB69_9BURK</name>
<dbReference type="Pfam" id="PF22638">
    <property type="entry name" value="FlgK_D1"/>
    <property type="match status" value="1"/>
</dbReference>
<dbReference type="InterPro" id="IPR002371">
    <property type="entry name" value="FlgK"/>
</dbReference>
<dbReference type="InterPro" id="IPR053927">
    <property type="entry name" value="FlgK_helical"/>
</dbReference>
<dbReference type="GO" id="GO:0009424">
    <property type="term" value="C:bacterial-type flagellum hook"/>
    <property type="evidence" value="ECO:0007669"/>
    <property type="project" value="InterPro"/>
</dbReference>
<keyword evidence="12" id="KW-0282">Flagellum</keyword>
<evidence type="ECO:0000259" key="11">
    <source>
        <dbReference type="Pfam" id="PF22638"/>
    </source>
</evidence>
<dbReference type="AlphaFoldDB" id="A0A923HB69"/>
<dbReference type="Pfam" id="PF21159">
    <property type="entry name" value="FlgK_2nd"/>
    <property type="match status" value="1"/>
</dbReference>
<keyword evidence="12" id="KW-0969">Cilium</keyword>
<dbReference type="Proteomes" id="UP000634011">
    <property type="component" value="Unassembled WGS sequence"/>
</dbReference>
<dbReference type="PRINTS" id="PR01005">
    <property type="entry name" value="FLGHOOKAP1"/>
</dbReference>
<comment type="similarity">
    <text evidence="3">Belongs to the flagella basal body rod proteins family.</text>
</comment>
<evidence type="ECO:0000256" key="6">
    <source>
        <dbReference type="ARBA" id="ARBA00023143"/>
    </source>
</evidence>
<accession>A0A923HB69</accession>
<evidence type="ECO:0000313" key="12">
    <source>
        <dbReference type="EMBL" id="MBC3860686.1"/>
    </source>
</evidence>
<feature type="domain" description="Flagellar basal-body/hook protein C-terminal" evidence="8">
    <location>
        <begin position="718"/>
        <end position="756"/>
    </location>
</feature>
<dbReference type="NCBIfam" id="TIGR02492">
    <property type="entry name" value="flgK_ends"/>
    <property type="match status" value="1"/>
</dbReference>
<organism evidence="12 13">
    <name type="scientific">Undibacterium jejuense</name>
    <dbReference type="NCBI Taxonomy" id="1344949"/>
    <lineage>
        <taxon>Bacteria</taxon>
        <taxon>Pseudomonadati</taxon>
        <taxon>Pseudomonadota</taxon>
        <taxon>Betaproteobacteria</taxon>
        <taxon>Burkholderiales</taxon>
        <taxon>Oxalobacteraceae</taxon>
        <taxon>Undibacterium</taxon>
    </lineage>
</organism>
<sequence length="759" mass="76810">MAANILNLGQSALSAAQLGIATTGQNIANASTPGYSREVLIQSSAPSQLIGGVYLGLGVNANQVQRQYDQYIAQQVNSATTSKAQADSYLSQISGLNNIVADPTAGFTPTLQKFFTSIQNLAASPNGTAGAAARQAALSSAQSLVGTLNGLQNQVSQISTDVNGQIASTVTTINGYATQLAQLNDSIGKAQSTSNSSLPNDLLDQRDYLVTQLSKLTSVSVVGEGSQYNVFIGNGQPLVLGNQTNALQVVQSPTDPTRNEVAYQVKGKVIQIAENGLPGGTLGGLMDFRANMLTATQNSIGRVAVSIASAINQQQALGQDLNGATGTNLFSINSVVSTASGFNTGNAQINATITNVSALTTSDYSLQFSGGKYSVTRLSDGATTTPVANLPINFDGVSFQLSSTPVGAAPASGDQFLIRPTAAAAASISVAISDPNKLAVATPFSTSAPSINTGNGAITAGVINSPVASGSTSINGSIGPVTVDASYNSSSLAGVVSLTFASPANTISGFPAGANVAVTVGGVTTNYPSTAPLSTTIPYTSGATISFNGMSFSIKDNGTAPANGDTFKLGSTIPVATAKLTFNSATNTLSGFPTLPVPANVTVTNGATSTTYPGGTAVPYIAGASYSYNGVTFNLSGTPANGDVFNVGPNTTGTGDNRNALLMQKIQTQNGLAGGTTTIQGAFAQFVSLVGNKTNEVKATSASETSILKSATDTQQSISGVNLDEEASNLLKYQQSYQAAGKLMQIAGQLFATLLAIGQ</sequence>
<dbReference type="InterPro" id="IPR049119">
    <property type="entry name" value="FlgK_D2-like"/>
</dbReference>
<dbReference type="EMBL" id="JACOFV010000001">
    <property type="protein sequence ID" value="MBC3860686.1"/>
    <property type="molecule type" value="Genomic_DNA"/>
</dbReference>
<dbReference type="GO" id="GO:0005198">
    <property type="term" value="F:structural molecule activity"/>
    <property type="evidence" value="ECO:0007669"/>
    <property type="project" value="InterPro"/>
</dbReference>
<gene>
    <name evidence="12" type="primary">flgK</name>
    <name evidence="12" type="ORF">H8K32_01140</name>
</gene>
<feature type="domain" description="Flagellar basal body rod protein N-terminal" evidence="7">
    <location>
        <begin position="6"/>
        <end position="35"/>
    </location>
</feature>
<evidence type="ECO:0000259" key="8">
    <source>
        <dbReference type="Pfam" id="PF06429"/>
    </source>
</evidence>
<feature type="domain" description="Flagellar hook-associated protein 1 D3" evidence="10">
    <location>
        <begin position="555"/>
        <end position="649"/>
    </location>
</feature>
<evidence type="ECO:0000256" key="2">
    <source>
        <dbReference type="ARBA" id="ARBA00004613"/>
    </source>
</evidence>
<evidence type="ECO:0000256" key="4">
    <source>
        <dbReference type="ARBA" id="ARBA00016244"/>
    </source>
</evidence>
<evidence type="ECO:0000313" key="13">
    <source>
        <dbReference type="Proteomes" id="UP000634011"/>
    </source>
</evidence>
<dbReference type="InterPro" id="IPR001444">
    <property type="entry name" value="Flag_bb_rod_N"/>
</dbReference>
<dbReference type="RefSeq" id="WP_186910619.1">
    <property type="nucleotide sequence ID" value="NZ_JACOFV010000001.1"/>
</dbReference>
<dbReference type="SUPFAM" id="SSF64518">
    <property type="entry name" value="Phase 1 flagellin"/>
    <property type="match status" value="2"/>
</dbReference>
<feature type="domain" description="Flagellar hook-associated protein FlgK helical" evidence="11">
    <location>
        <begin position="94"/>
        <end position="330"/>
    </location>
</feature>
<feature type="domain" description="Flagellar hook-associated protein 1 D2-like" evidence="9">
    <location>
        <begin position="343"/>
        <end position="420"/>
    </location>
</feature>
<keyword evidence="6" id="KW-0975">Bacterial flagellum</keyword>
<dbReference type="InterPro" id="IPR049474">
    <property type="entry name" value="FlgK_D3"/>
</dbReference>
<keyword evidence="13" id="KW-1185">Reference proteome</keyword>